<proteinExistence type="predicted"/>
<reference evidence="1" key="1">
    <citation type="submission" date="2021-07" db="EMBL/GenBank/DDBJ databases">
        <title>Complete Genome Sequences of Mycobacterium farcinogenes Isolated from Clinical Specimens from Patients in Thailand.</title>
        <authorList>
            <person name="Sodsai P."/>
        </authorList>
    </citation>
    <scope>NUCLEOTIDE SEQUENCE</scope>
    <source>
        <strain evidence="1">BKK/CU-MFGFA-001</strain>
    </source>
</reference>
<keyword evidence="2" id="KW-1185">Reference proteome</keyword>
<evidence type="ECO:0000313" key="2">
    <source>
        <dbReference type="Proteomes" id="UP000825598"/>
    </source>
</evidence>
<protein>
    <submittedName>
        <fullName evidence="1">Uncharacterized protein</fullName>
    </submittedName>
</protein>
<accession>A0ACD1F9T0</accession>
<sequence>MTEARPEWVDHIQLTVQRAPGRVRVVEARPGGYRVVLDLEGANTSLEDAELNAEIWRARFTAEDS</sequence>
<dbReference type="EMBL" id="CP081673">
    <property type="protein sequence ID" value="QZH63804.1"/>
    <property type="molecule type" value="Genomic_DNA"/>
</dbReference>
<dbReference type="Proteomes" id="UP000825598">
    <property type="component" value="Chromosome"/>
</dbReference>
<organism evidence="1 2">
    <name type="scientific">Mycolicibacterium farcinogenes</name>
    <name type="common">Mycobacterium farcinogenes</name>
    <dbReference type="NCBI Taxonomy" id="1802"/>
    <lineage>
        <taxon>Bacteria</taxon>
        <taxon>Bacillati</taxon>
        <taxon>Actinomycetota</taxon>
        <taxon>Actinomycetes</taxon>
        <taxon>Mycobacteriales</taxon>
        <taxon>Mycobacteriaceae</taxon>
        <taxon>Mycolicibacterium</taxon>
    </lineage>
</organism>
<gene>
    <name evidence="1" type="ORF">K6L26_17130</name>
</gene>
<evidence type="ECO:0000313" key="1">
    <source>
        <dbReference type="EMBL" id="QZH63804.1"/>
    </source>
</evidence>
<name>A0ACD1F9T0_MYCFR</name>